<reference evidence="1 2" key="1">
    <citation type="journal article" date="2022" name="DNA Res.">
        <title>Chromosomal-level genome assembly of the orchid tree Bauhinia variegata (Leguminosae; Cercidoideae) supports the allotetraploid origin hypothesis of Bauhinia.</title>
        <authorList>
            <person name="Zhong Y."/>
            <person name="Chen Y."/>
            <person name="Zheng D."/>
            <person name="Pang J."/>
            <person name="Liu Y."/>
            <person name="Luo S."/>
            <person name="Meng S."/>
            <person name="Qian L."/>
            <person name="Wei D."/>
            <person name="Dai S."/>
            <person name="Zhou R."/>
        </authorList>
    </citation>
    <scope>NUCLEOTIDE SEQUENCE [LARGE SCALE GENOMIC DNA]</scope>
    <source>
        <strain evidence="1">BV-YZ2020</strain>
    </source>
</reference>
<name>A0ACB9KQK3_BAUVA</name>
<dbReference type="EMBL" id="CM039438">
    <property type="protein sequence ID" value="KAI4299478.1"/>
    <property type="molecule type" value="Genomic_DNA"/>
</dbReference>
<proteinExistence type="predicted"/>
<keyword evidence="2" id="KW-1185">Reference proteome</keyword>
<gene>
    <name evidence="1" type="ORF">L6164_032937</name>
</gene>
<organism evidence="1 2">
    <name type="scientific">Bauhinia variegata</name>
    <name type="common">Purple orchid tree</name>
    <name type="synonym">Phanera variegata</name>
    <dbReference type="NCBI Taxonomy" id="167791"/>
    <lineage>
        <taxon>Eukaryota</taxon>
        <taxon>Viridiplantae</taxon>
        <taxon>Streptophyta</taxon>
        <taxon>Embryophyta</taxon>
        <taxon>Tracheophyta</taxon>
        <taxon>Spermatophyta</taxon>
        <taxon>Magnoliopsida</taxon>
        <taxon>eudicotyledons</taxon>
        <taxon>Gunneridae</taxon>
        <taxon>Pentapetalae</taxon>
        <taxon>rosids</taxon>
        <taxon>fabids</taxon>
        <taxon>Fabales</taxon>
        <taxon>Fabaceae</taxon>
        <taxon>Cercidoideae</taxon>
        <taxon>Cercideae</taxon>
        <taxon>Bauhiniinae</taxon>
        <taxon>Bauhinia</taxon>
    </lineage>
</organism>
<evidence type="ECO:0000313" key="2">
    <source>
        <dbReference type="Proteomes" id="UP000828941"/>
    </source>
</evidence>
<dbReference type="Proteomes" id="UP000828941">
    <property type="component" value="Chromosome 13"/>
</dbReference>
<comment type="caution">
    <text evidence="1">The sequence shown here is derived from an EMBL/GenBank/DDBJ whole genome shotgun (WGS) entry which is preliminary data.</text>
</comment>
<sequence>MEQTKGCRLLLFPLPLQGHINPMLELAQILYSKGFSITIIHSTFNSPNSSNYPHFTFYSFPDGLSQTESSASDLLQFITLLNTKSVKPFRECLTKLLSDASDDPFACLISDAICYFTQAVAKSLGLPRIVLRTSGLSSFLVFAAFPLLREKSYFPVQDSRLEESVQELPPLRVKDLPVINTKENEEYHNVLCNLVNETMASSGVDWNSFEELESSALQKLGQKFSIPMFPIGPFHKYFPSGSSCYLFNPR</sequence>
<accession>A0ACB9KQK3</accession>
<protein>
    <submittedName>
        <fullName evidence="1">Uncharacterized protein</fullName>
    </submittedName>
</protein>
<evidence type="ECO:0000313" key="1">
    <source>
        <dbReference type="EMBL" id="KAI4299478.1"/>
    </source>
</evidence>